<dbReference type="OrthoDB" id="540611at2759"/>
<dbReference type="EMBL" id="DS985221">
    <property type="protein sequence ID" value="EEY20388.1"/>
    <property type="molecule type" value="Genomic_DNA"/>
</dbReference>
<evidence type="ECO:0000256" key="2">
    <source>
        <dbReference type="SAM" id="SignalP"/>
    </source>
</evidence>
<dbReference type="AlphaFoldDB" id="C9SNM3"/>
<keyword evidence="2" id="KW-0732">Signal</keyword>
<dbReference type="PANTHER" id="PTHR33886">
    <property type="entry name" value="UNSATURATED RHAMNOGALACTURONAN HYDROLASE (EUROFUNG)"/>
    <property type="match status" value="1"/>
</dbReference>
<protein>
    <submittedName>
        <fullName evidence="3">Cell wall glycosyl hydrolase YteR</fullName>
    </submittedName>
</protein>
<dbReference type="Pfam" id="PF07470">
    <property type="entry name" value="Glyco_hydro_88"/>
    <property type="match status" value="1"/>
</dbReference>
<accession>C9SNM3</accession>
<keyword evidence="4" id="KW-1185">Reference proteome</keyword>
<feature type="signal peptide" evidence="2">
    <location>
        <begin position="1"/>
        <end position="15"/>
    </location>
</feature>
<evidence type="ECO:0000256" key="1">
    <source>
        <dbReference type="ARBA" id="ARBA00022801"/>
    </source>
</evidence>
<dbReference type="HOGENOM" id="CLU_038720_1_0_1"/>
<sequence>MKTSALFFAVGATAAAVSKVAEPILETMADSWIRNNRETQRAYWYGRAVVYNGYEAAYELYGNETLLSWYRAQIDEKVVLENGTIVGFRPEHYSLDDYRIGLNFIYWYERTGEQKYATAAATIRGMLDRHPRTPTGGFWHRSPIYKNQMWLDGIYMADSFYAKYTEVFEPNNSTAWDDIILQYDKIEAATRVPETNLLVHGYDEGKEAVWADPVTGAAPIVWNRAVGWYVLSLLETIQVFPKAHPGYERLVKYFVTLSDGLRRAQDPDSDGWWLVMNEPYPGQEGNYFEASSAAMFTAGWLRGMRLGLIDEKTYLEPASRAYKHLIDDFVTRHCNGTINFEGTVQVGSLNSDASFKYYTGGPVVPNDTRGVRNLHARRLRVGSSATRRTKLVDL</sequence>
<dbReference type="KEGG" id="val:VDBG_06498"/>
<evidence type="ECO:0000313" key="3">
    <source>
        <dbReference type="EMBL" id="EEY20388.1"/>
    </source>
</evidence>
<dbReference type="InterPro" id="IPR010905">
    <property type="entry name" value="Glyco_hydro_88"/>
</dbReference>
<organism evidence="4">
    <name type="scientific">Verticillium alfalfae (strain VaMs.102 / ATCC MYA-4576 / FGSC 10136)</name>
    <name type="common">Verticillium wilt of alfalfa</name>
    <name type="synonym">Verticillium albo-atrum</name>
    <dbReference type="NCBI Taxonomy" id="526221"/>
    <lineage>
        <taxon>Eukaryota</taxon>
        <taxon>Fungi</taxon>
        <taxon>Dikarya</taxon>
        <taxon>Ascomycota</taxon>
        <taxon>Pezizomycotina</taxon>
        <taxon>Sordariomycetes</taxon>
        <taxon>Hypocreomycetidae</taxon>
        <taxon>Glomerellales</taxon>
        <taxon>Plectosphaerellaceae</taxon>
        <taxon>Verticillium</taxon>
    </lineage>
</organism>
<dbReference type="eggNOG" id="ENOG502QV67">
    <property type="taxonomic scope" value="Eukaryota"/>
</dbReference>
<gene>
    <name evidence="3" type="ORF">VDBG_06498</name>
</gene>
<dbReference type="GO" id="GO:0016787">
    <property type="term" value="F:hydrolase activity"/>
    <property type="evidence" value="ECO:0007669"/>
    <property type="project" value="UniProtKB-KW"/>
</dbReference>
<dbReference type="SUPFAM" id="SSF48208">
    <property type="entry name" value="Six-hairpin glycosidases"/>
    <property type="match status" value="1"/>
</dbReference>
<name>C9SNM3_VERA1</name>
<evidence type="ECO:0000313" key="4">
    <source>
        <dbReference type="Proteomes" id="UP000008698"/>
    </source>
</evidence>
<proteinExistence type="predicted"/>
<keyword evidence="1 3" id="KW-0378">Hydrolase</keyword>
<dbReference type="Proteomes" id="UP000008698">
    <property type="component" value="Unassembled WGS sequence"/>
</dbReference>
<dbReference type="InterPro" id="IPR052043">
    <property type="entry name" value="PolySaccharide_Degr_Enz"/>
</dbReference>
<dbReference type="RefSeq" id="XP_003002936.1">
    <property type="nucleotide sequence ID" value="XM_003002890.1"/>
</dbReference>
<dbReference type="OMA" id="WHYHQGV"/>
<dbReference type="GeneID" id="9536210"/>
<dbReference type="Gene3D" id="1.50.10.10">
    <property type="match status" value="1"/>
</dbReference>
<dbReference type="PANTHER" id="PTHR33886:SF9">
    <property type="entry name" value="UNSATURATED RHAMNOGALACTURONAN HYDROLASE (EUROFUNG)"/>
    <property type="match status" value="1"/>
</dbReference>
<dbReference type="InterPro" id="IPR008928">
    <property type="entry name" value="6-hairpin_glycosidase_sf"/>
</dbReference>
<dbReference type="InterPro" id="IPR012341">
    <property type="entry name" value="6hp_glycosidase-like_sf"/>
</dbReference>
<dbReference type="GO" id="GO:0005975">
    <property type="term" value="P:carbohydrate metabolic process"/>
    <property type="evidence" value="ECO:0007669"/>
    <property type="project" value="InterPro"/>
</dbReference>
<feature type="chain" id="PRO_5012745471" evidence="2">
    <location>
        <begin position="16"/>
        <end position="394"/>
    </location>
</feature>
<reference evidence="4" key="1">
    <citation type="journal article" date="2011" name="PLoS Pathog.">
        <title>Comparative genomics yields insights into niche adaptation of plant vascular wilt pathogens.</title>
        <authorList>
            <person name="Klosterman S.J."/>
            <person name="Subbarao K.V."/>
            <person name="Kang S."/>
            <person name="Veronese P."/>
            <person name="Gold S.E."/>
            <person name="Thomma B.P.H.J."/>
            <person name="Chen Z."/>
            <person name="Henrissat B."/>
            <person name="Lee Y.-H."/>
            <person name="Park J."/>
            <person name="Garcia-Pedrajas M.D."/>
            <person name="Barbara D.J."/>
            <person name="Anchieta A."/>
            <person name="de Jonge R."/>
            <person name="Santhanam P."/>
            <person name="Maruthachalam K."/>
            <person name="Atallah Z."/>
            <person name="Amyotte S.G."/>
            <person name="Paz Z."/>
            <person name="Inderbitzin P."/>
            <person name="Hayes R.J."/>
            <person name="Heiman D.I."/>
            <person name="Young S."/>
            <person name="Zeng Q."/>
            <person name="Engels R."/>
            <person name="Galagan J."/>
            <person name="Cuomo C.A."/>
            <person name="Dobinson K.F."/>
            <person name="Ma L.-J."/>
        </authorList>
    </citation>
    <scope>NUCLEOTIDE SEQUENCE [LARGE SCALE GENOMIC DNA]</scope>
    <source>
        <strain evidence="4">VaMs.102 / ATCC MYA-4576 / FGSC 10136</strain>
    </source>
</reference>